<evidence type="ECO:0000313" key="1">
    <source>
        <dbReference type="EMBL" id="OOM82275.1"/>
    </source>
</evidence>
<comment type="caution">
    <text evidence="1">The sequence shown here is derived from an EMBL/GenBank/DDBJ whole genome shotgun (WGS) entry which is preliminary data.</text>
</comment>
<dbReference type="AlphaFoldDB" id="A0A1S8TXY7"/>
<dbReference type="STRING" id="29367.CLPUN_04140"/>
<keyword evidence="2" id="KW-1185">Reference proteome</keyword>
<proteinExistence type="predicted"/>
<dbReference type="EMBL" id="LZZM01000022">
    <property type="protein sequence ID" value="OOM82275.1"/>
    <property type="molecule type" value="Genomic_DNA"/>
</dbReference>
<evidence type="ECO:0000313" key="2">
    <source>
        <dbReference type="Proteomes" id="UP000190890"/>
    </source>
</evidence>
<dbReference type="Proteomes" id="UP000190890">
    <property type="component" value="Unassembled WGS sequence"/>
</dbReference>
<evidence type="ECO:0008006" key="3">
    <source>
        <dbReference type="Google" id="ProtNLM"/>
    </source>
</evidence>
<organism evidence="1 2">
    <name type="scientific">Clostridium puniceum</name>
    <dbReference type="NCBI Taxonomy" id="29367"/>
    <lineage>
        <taxon>Bacteria</taxon>
        <taxon>Bacillati</taxon>
        <taxon>Bacillota</taxon>
        <taxon>Clostridia</taxon>
        <taxon>Eubacteriales</taxon>
        <taxon>Clostridiaceae</taxon>
        <taxon>Clostridium</taxon>
    </lineage>
</organism>
<accession>A0A1S8TXY7</accession>
<sequence length="68" mass="7990">MDKAKEIFTLEEKLENLRDKLNMEAVKILRDSSKEEYKDLVDLSKELDDVIVNFIKNSVNKSKSIMKE</sequence>
<name>A0A1S8TXY7_9CLOT</name>
<gene>
    <name evidence="1" type="ORF">CLPUN_04140</name>
</gene>
<protein>
    <recommendedName>
        <fullName evidence="3">Spo0E like sporulation regulatory protein</fullName>
    </recommendedName>
</protein>
<reference evidence="1 2" key="1">
    <citation type="submission" date="2016-05" db="EMBL/GenBank/DDBJ databases">
        <title>Microbial solvent formation.</title>
        <authorList>
            <person name="Poehlein A."/>
            <person name="Montoya Solano J.D."/>
            <person name="Flitsch S."/>
            <person name="Krabben P."/>
            <person name="Duerre P."/>
            <person name="Daniel R."/>
        </authorList>
    </citation>
    <scope>NUCLEOTIDE SEQUENCE [LARGE SCALE GENOMIC DNA]</scope>
    <source>
        <strain evidence="1 2">DSM 2619</strain>
    </source>
</reference>
<dbReference type="OrthoDB" id="1917157at2"/>
<dbReference type="RefSeq" id="WP_077845717.1">
    <property type="nucleotide sequence ID" value="NZ_LZZM01000022.1"/>
</dbReference>